<comment type="caution">
    <text evidence="1">The sequence shown here is derived from an EMBL/GenBank/DDBJ whole genome shotgun (WGS) entry which is preliminary data.</text>
</comment>
<evidence type="ECO:0000313" key="2">
    <source>
        <dbReference type="Proteomes" id="UP000470771"/>
    </source>
</evidence>
<protein>
    <submittedName>
        <fullName evidence="1">Uncharacterized protein</fullName>
    </submittedName>
</protein>
<name>A0A6N9NH19_9FLAO</name>
<dbReference type="AlphaFoldDB" id="A0A6N9NH19"/>
<organism evidence="1 2">
    <name type="scientific">Acidiluteibacter ferrifornacis</name>
    <dbReference type="NCBI Taxonomy" id="2692424"/>
    <lineage>
        <taxon>Bacteria</taxon>
        <taxon>Pseudomonadati</taxon>
        <taxon>Bacteroidota</taxon>
        <taxon>Flavobacteriia</taxon>
        <taxon>Flavobacteriales</taxon>
        <taxon>Cryomorphaceae</taxon>
        <taxon>Acidiluteibacter</taxon>
    </lineage>
</organism>
<proteinExistence type="predicted"/>
<dbReference type="Proteomes" id="UP000470771">
    <property type="component" value="Unassembled WGS sequence"/>
</dbReference>
<reference evidence="1 2" key="1">
    <citation type="submission" date="2019-12" db="EMBL/GenBank/DDBJ databases">
        <authorList>
            <person name="Zhao J."/>
        </authorList>
    </citation>
    <scope>NUCLEOTIDE SEQUENCE [LARGE SCALE GENOMIC DNA]</scope>
    <source>
        <strain evidence="1 2">S-15</strain>
    </source>
</reference>
<sequence length="123" mass="14201">MIPTIQQIENYKNEQVFLNETFLQLKKDTDRAGIDLEVEGNQNWSFQGLCELLLPIVNRQFECQSEKIFALFYLIDIPEKAIKAALDDQTEGGVSHAVTKLIIERELLKVLTRAYFSNKLKKP</sequence>
<accession>A0A6N9NH19</accession>
<dbReference type="EMBL" id="WWNE01000004">
    <property type="protein sequence ID" value="NBG65129.1"/>
    <property type="molecule type" value="Genomic_DNA"/>
</dbReference>
<keyword evidence="2" id="KW-1185">Reference proteome</keyword>
<evidence type="ECO:0000313" key="1">
    <source>
        <dbReference type="EMBL" id="NBG65129.1"/>
    </source>
</evidence>
<gene>
    <name evidence="1" type="ORF">GQN54_03315</name>
</gene>
<dbReference type="RefSeq" id="WP_160631974.1">
    <property type="nucleotide sequence ID" value="NZ_WWNE01000004.1"/>
</dbReference>